<sequence length="354" mass="38149">MASHHHSLLSLAASATTFSIILLCCFTLIEALNGGFCVDLIHRDSPDSPFYNASETHSQRVAKALRRSINRVNHFKPSSSVSPNLAQTDIISNSGEYLMKYSVGTPPVAILGVADTGSDLIWLQCKPCTECYNQAAPFFDPKMSTTYKSVSCTSSQCESLRKTSCSNDGTKTKKSSKLKIGSDAVVSGPGTVSTPLVPKSPDTFYFLTLEAMSVGSKRLELSGSSGSGDLEGNIIIDSGTTVTTLPPEFYPTFESAVAEEIDLERGHDPSQFLSLCYKRTSDSIEIPITAHFTGADAKLNPGTTFIQINKELSCLAFRANESTIYGNLAQSNLLVGYDLVKKTVSFKPTDCTKL</sequence>
<evidence type="ECO:0000259" key="9">
    <source>
        <dbReference type="PROSITE" id="PS51767"/>
    </source>
</evidence>
<dbReference type="Pfam" id="PF14543">
    <property type="entry name" value="TAXi_N"/>
    <property type="match status" value="1"/>
</dbReference>
<evidence type="ECO:0000256" key="7">
    <source>
        <dbReference type="ARBA" id="ARBA00023180"/>
    </source>
</evidence>
<keyword evidence="7" id="KW-0325">Glycoprotein</keyword>
<dbReference type="SUPFAM" id="SSF50630">
    <property type="entry name" value="Acid proteases"/>
    <property type="match status" value="1"/>
</dbReference>
<evidence type="ECO:0000256" key="3">
    <source>
        <dbReference type="ARBA" id="ARBA00022525"/>
    </source>
</evidence>
<dbReference type="AlphaFoldDB" id="A0A7N2LG42"/>
<dbReference type="InterPro" id="IPR032861">
    <property type="entry name" value="TAXi_N"/>
</dbReference>
<evidence type="ECO:0000256" key="8">
    <source>
        <dbReference type="SAM" id="SignalP"/>
    </source>
</evidence>
<accession>A0A7N2LG42</accession>
<dbReference type="PANTHER" id="PTHR47967:SF66">
    <property type="entry name" value="ASPARTIC PROTEINASE CDR1-RELATED"/>
    <property type="match status" value="1"/>
</dbReference>
<dbReference type="FunFam" id="2.40.70.10:FF:000050">
    <property type="entry name" value="Aspartic proteinase CDR1"/>
    <property type="match status" value="1"/>
</dbReference>
<dbReference type="GO" id="GO:0004190">
    <property type="term" value="F:aspartic-type endopeptidase activity"/>
    <property type="evidence" value="ECO:0007669"/>
    <property type="project" value="UniProtKB-KW"/>
</dbReference>
<evidence type="ECO:0000256" key="5">
    <source>
        <dbReference type="ARBA" id="ARBA00022750"/>
    </source>
</evidence>
<comment type="similarity">
    <text evidence="2">Belongs to the peptidase A1 family.</text>
</comment>
<protein>
    <recommendedName>
        <fullName evidence="9">Peptidase A1 domain-containing protein</fullName>
    </recommendedName>
</protein>
<dbReference type="InterPro" id="IPR021109">
    <property type="entry name" value="Peptidase_aspartic_dom_sf"/>
</dbReference>
<dbReference type="InParanoid" id="A0A7N2LG42"/>
<proteinExistence type="inferred from homology"/>
<dbReference type="InterPro" id="IPR001969">
    <property type="entry name" value="Aspartic_peptidase_AS"/>
</dbReference>
<dbReference type="InterPro" id="IPR034161">
    <property type="entry name" value="Pepsin-like_plant"/>
</dbReference>
<dbReference type="InterPro" id="IPR051708">
    <property type="entry name" value="Plant_Aspart_Prot_A1"/>
</dbReference>
<dbReference type="PANTHER" id="PTHR47967">
    <property type="entry name" value="OS07G0603500 PROTEIN-RELATED"/>
    <property type="match status" value="1"/>
</dbReference>
<name>A0A7N2LG42_QUELO</name>
<dbReference type="OMA" id="STHCANN"/>
<dbReference type="GO" id="GO:0006508">
    <property type="term" value="P:proteolysis"/>
    <property type="evidence" value="ECO:0007669"/>
    <property type="project" value="UniProtKB-KW"/>
</dbReference>
<dbReference type="CDD" id="cd05476">
    <property type="entry name" value="pepsin_A_like_plant"/>
    <property type="match status" value="1"/>
</dbReference>
<dbReference type="Proteomes" id="UP000594261">
    <property type="component" value="Chromosome 4"/>
</dbReference>
<dbReference type="Pfam" id="PF14541">
    <property type="entry name" value="TAXi_C"/>
    <property type="match status" value="1"/>
</dbReference>
<keyword evidence="11" id="KW-1185">Reference proteome</keyword>
<evidence type="ECO:0000256" key="4">
    <source>
        <dbReference type="ARBA" id="ARBA00022670"/>
    </source>
</evidence>
<evidence type="ECO:0000256" key="1">
    <source>
        <dbReference type="ARBA" id="ARBA00004613"/>
    </source>
</evidence>
<reference evidence="10" key="2">
    <citation type="submission" date="2021-01" db="UniProtKB">
        <authorList>
            <consortium name="EnsemblPlants"/>
        </authorList>
    </citation>
    <scope>IDENTIFICATION</scope>
</reference>
<dbReference type="Gramene" id="QL04p033493:mrna">
    <property type="protein sequence ID" value="QL04p033493:mrna"/>
    <property type="gene ID" value="QL04p033493"/>
</dbReference>
<organism evidence="10 11">
    <name type="scientific">Quercus lobata</name>
    <name type="common">Valley oak</name>
    <dbReference type="NCBI Taxonomy" id="97700"/>
    <lineage>
        <taxon>Eukaryota</taxon>
        <taxon>Viridiplantae</taxon>
        <taxon>Streptophyta</taxon>
        <taxon>Embryophyta</taxon>
        <taxon>Tracheophyta</taxon>
        <taxon>Spermatophyta</taxon>
        <taxon>Magnoliopsida</taxon>
        <taxon>eudicotyledons</taxon>
        <taxon>Gunneridae</taxon>
        <taxon>Pentapetalae</taxon>
        <taxon>rosids</taxon>
        <taxon>fabids</taxon>
        <taxon>Fagales</taxon>
        <taxon>Fagaceae</taxon>
        <taxon>Quercus</taxon>
    </lineage>
</organism>
<evidence type="ECO:0000256" key="6">
    <source>
        <dbReference type="ARBA" id="ARBA00022801"/>
    </source>
</evidence>
<dbReference type="Gene3D" id="2.40.70.10">
    <property type="entry name" value="Acid Proteases"/>
    <property type="match status" value="2"/>
</dbReference>
<evidence type="ECO:0000313" key="11">
    <source>
        <dbReference type="Proteomes" id="UP000594261"/>
    </source>
</evidence>
<comment type="subcellular location">
    <subcellularLocation>
        <location evidence="1">Secreted</location>
    </subcellularLocation>
</comment>
<dbReference type="EnsemblPlants" id="QL04p033493:mrna">
    <property type="protein sequence ID" value="QL04p033493:mrna"/>
    <property type="gene ID" value="QL04p033493"/>
</dbReference>
<keyword evidence="3" id="KW-0964">Secreted</keyword>
<keyword evidence="4" id="KW-0645">Protease</keyword>
<evidence type="ECO:0000313" key="10">
    <source>
        <dbReference type="EnsemblPlants" id="QL04p033493:mrna"/>
    </source>
</evidence>
<feature type="chain" id="PRO_5029701679" description="Peptidase A1 domain-containing protein" evidence="8">
    <location>
        <begin position="32"/>
        <end position="354"/>
    </location>
</feature>
<keyword evidence="6" id="KW-0378">Hydrolase</keyword>
<dbReference type="GO" id="GO:0005576">
    <property type="term" value="C:extracellular region"/>
    <property type="evidence" value="ECO:0007669"/>
    <property type="project" value="UniProtKB-SubCell"/>
</dbReference>
<dbReference type="InterPro" id="IPR032799">
    <property type="entry name" value="TAXi_C"/>
</dbReference>
<keyword evidence="8" id="KW-0732">Signal</keyword>
<dbReference type="InterPro" id="IPR033121">
    <property type="entry name" value="PEPTIDASE_A1"/>
</dbReference>
<keyword evidence="5" id="KW-0064">Aspartyl protease</keyword>
<dbReference type="EMBL" id="LRBV02000004">
    <property type="status" value="NOT_ANNOTATED_CDS"/>
    <property type="molecule type" value="Genomic_DNA"/>
</dbReference>
<dbReference type="PROSITE" id="PS51767">
    <property type="entry name" value="PEPTIDASE_A1"/>
    <property type="match status" value="1"/>
</dbReference>
<feature type="signal peptide" evidence="8">
    <location>
        <begin position="1"/>
        <end position="31"/>
    </location>
</feature>
<evidence type="ECO:0000256" key="2">
    <source>
        <dbReference type="ARBA" id="ARBA00007447"/>
    </source>
</evidence>
<dbReference type="PROSITE" id="PS00141">
    <property type="entry name" value="ASP_PROTEASE"/>
    <property type="match status" value="1"/>
</dbReference>
<reference evidence="10 11" key="1">
    <citation type="journal article" date="2016" name="G3 (Bethesda)">
        <title>First Draft Assembly and Annotation of the Genome of a California Endemic Oak Quercus lobata Nee (Fagaceae).</title>
        <authorList>
            <person name="Sork V.L."/>
            <person name="Fitz-Gibbon S.T."/>
            <person name="Puiu D."/>
            <person name="Crepeau M."/>
            <person name="Gugger P.F."/>
            <person name="Sherman R."/>
            <person name="Stevens K."/>
            <person name="Langley C.H."/>
            <person name="Pellegrini M."/>
            <person name="Salzberg S.L."/>
        </authorList>
    </citation>
    <scope>NUCLEOTIDE SEQUENCE [LARGE SCALE GENOMIC DNA]</scope>
    <source>
        <strain evidence="10 11">cv. SW786</strain>
    </source>
</reference>
<feature type="domain" description="Peptidase A1" evidence="9">
    <location>
        <begin position="1"/>
        <end position="347"/>
    </location>
</feature>